<evidence type="ECO:0000313" key="2">
    <source>
        <dbReference type="Proteomes" id="UP000622475"/>
    </source>
</evidence>
<dbReference type="AlphaFoldDB" id="A0A929KX57"/>
<gene>
    <name evidence="1" type="ORF">IRJ16_00240</name>
</gene>
<protein>
    <submittedName>
        <fullName evidence="1">Uncharacterized protein</fullName>
    </submittedName>
</protein>
<organism evidence="1 2">
    <name type="scientific">Mucilaginibacter myungsuensis</name>
    <dbReference type="NCBI Taxonomy" id="649104"/>
    <lineage>
        <taxon>Bacteria</taxon>
        <taxon>Pseudomonadati</taxon>
        <taxon>Bacteroidota</taxon>
        <taxon>Sphingobacteriia</taxon>
        <taxon>Sphingobacteriales</taxon>
        <taxon>Sphingobacteriaceae</taxon>
        <taxon>Mucilaginibacter</taxon>
    </lineage>
</organism>
<keyword evidence="2" id="KW-1185">Reference proteome</keyword>
<dbReference type="EMBL" id="JADFFL010000001">
    <property type="protein sequence ID" value="MBE9660300.1"/>
    <property type="molecule type" value="Genomic_DNA"/>
</dbReference>
<evidence type="ECO:0000313" key="1">
    <source>
        <dbReference type="EMBL" id="MBE9660300.1"/>
    </source>
</evidence>
<comment type="caution">
    <text evidence="1">The sequence shown here is derived from an EMBL/GenBank/DDBJ whole genome shotgun (WGS) entry which is preliminary data.</text>
</comment>
<dbReference type="Proteomes" id="UP000622475">
    <property type="component" value="Unassembled WGS sequence"/>
</dbReference>
<accession>A0A929KX57</accession>
<name>A0A929KX57_9SPHI</name>
<proteinExistence type="predicted"/>
<dbReference type="RefSeq" id="WP_194109506.1">
    <property type="nucleotide sequence ID" value="NZ_JADFFL010000001.1"/>
</dbReference>
<sequence length="248" mass="27473">MNSLKTPNLSSGQLLWATLICLVTILGCKQSDKTTSDSYHPLTPGTTWTYKLERDGVAGADEVISTVKDESKTFHGKTYHLIATHFKMNDSLSNDWFARTGHIYYQRELKQGTSFEDEAADESVYLDDSKPVGVEEKVFETEMPMGKTSATIELVEKGITRQVNGKDYKDVLHVRRTISLSMKMPNMGDMLGDTSIKIKGNVDGMDMGLDQTLAIDLYLAKGVGIIELGMTSNGKQLAKQTLVSYNVK</sequence>
<reference evidence="1" key="1">
    <citation type="submission" date="2020-10" db="EMBL/GenBank/DDBJ databases">
        <title>Mucilaginibacter mali sp. nov., isolated from rhizosphere soil of apple orchard.</title>
        <authorList>
            <person name="Lee J.-S."/>
            <person name="Kim H.S."/>
            <person name="Kim J.-S."/>
        </authorList>
    </citation>
    <scope>NUCLEOTIDE SEQUENCE</scope>
    <source>
        <strain evidence="1">KCTC 22746</strain>
    </source>
</reference>
<dbReference type="PROSITE" id="PS51257">
    <property type="entry name" value="PROKAR_LIPOPROTEIN"/>
    <property type="match status" value="1"/>
</dbReference>